<proteinExistence type="predicted"/>
<dbReference type="Pfam" id="PF14025">
    <property type="entry name" value="DUF4241"/>
    <property type="match status" value="1"/>
</dbReference>
<gene>
    <name evidence="1" type="ORF">LZC95_48795</name>
</gene>
<dbReference type="EMBL" id="CP089982">
    <property type="protein sequence ID" value="WXA94333.1"/>
    <property type="molecule type" value="Genomic_DNA"/>
</dbReference>
<reference evidence="1 2" key="1">
    <citation type="submission" date="2021-12" db="EMBL/GenBank/DDBJ databases">
        <title>Discovery of the Pendulisporaceae a myxobacterial family with distinct sporulation behavior and unique specialized metabolism.</title>
        <authorList>
            <person name="Garcia R."/>
            <person name="Popoff A."/>
            <person name="Bader C.D."/>
            <person name="Loehr J."/>
            <person name="Walesch S."/>
            <person name="Walt C."/>
            <person name="Boldt J."/>
            <person name="Bunk B."/>
            <person name="Haeckl F.J.F.P.J."/>
            <person name="Gunesch A.P."/>
            <person name="Birkelbach J."/>
            <person name="Nuebel U."/>
            <person name="Pietschmann T."/>
            <person name="Bach T."/>
            <person name="Mueller R."/>
        </authorList>
    </citation>
    <scope>NUCLEOTIDE SEQUENCE [LARGE SCALE GENOMIC DNA]</scope>
    <source>
        <strain evidence="1 2">MSr12523</strain>
    </source>
</reference>
<dbReference type="RefSeq" id="WP_394844935.1">
    <property type="nucleotide sequence ID" value="NZ_CP089982.1"/>
</dbReference>
<dbReference type="InterPro" id="IPR025335">
    <property type="entry name" value="DUF4241"/>
</dbReference>
<keyword evidence="2" id="KW-1185">Reference proteome</keyword>
<name>A0ABZ2K6L6_9BACT</name>
<evidence type="ECO:0000313" key="1">
    <source>
        <dbReference type="EMBL" id="WXA94333.1"/>
    </source>
</evidence>
<accession>A0ABZ2K6L6</accession>
<dbReference type="Proteomes" id="UP001379533">
    <property type="component" value="Chromosome"/>
</dbReference>
<protein>
    <submittedName>
        <fullName evidence="1">DUF4241 domain-containing protein</fullName>
    </submittedName>
</protein>
<organism evidence="1 2">
    <name type="scientific">Pendulispora brunnea</name>
    <dbReference type="NCBI Taxonomy" id="2905690"/>
    <lineage>
        <taxon>Bacteria</taxon>
        <taxon>Pseudomonadati</taxon>
        <taxon>Myxococcota</taxon>
        <taxon>Myxococcia</taxon>
        <taxon>Myxococcales</taxon>
        <taxon>Sorangiineae</taxon>
        <taxon>Pendulisporaceae</taxon>
        <taxon>Pendulispora</taxon>
    </lineage>
</organism>
<sequence>MKTKKRFEVQASAIIEKLLSKELLLMKKGRDSSRLMRDLARLLEAPPLVWFNEEPEPEEVMGRQLAEYISTSQLVDGEPPTLVYYQPTPGEVSGRQLAEFLTVHEQVDELFAEDDDLESILRETPAAPEFRGHPWHAPEWTQWLATALAGAPPDWQGAVEVLEAGEVSLPTGRLVACDPCWAHIRGKHFVRAVKPGTYPLSLVVCHFEHSLKVRNALSVIRLSGRDPRSWELALCDDQKLDELRRGEIYGFPVDAGIGCYVDAAHVSLLESKDEKITEAMLQASPSVGRATIDFAGGLLTVFVTGAGDGCYPTFFGLDEDGDPACVVSIFGILPSPWPHVEDHEDEWQPSSG</sequence>
<evidence type="ECO:0000313" key="2">
    <source>
        <dbReference type="Proteomes" id="UP001379533"/>
    </source>
</evidence>